<organism evidence="2 3">
    <name type="scientific">Aspergillus glaucus CBS 516.65</name>
    <dbReference type="NCBI Taxonomy" id="1160497"/>
    <lineage>
        <taxon>Eukaryota</taxon>
        <taxon>Fungi</taxon>
        <taxon>Dikarya</taxon>
        <taxon>Ascomycota</taxon>
        <taxon>Pezizomycotina</taxon>
        <taxon>Eurotiomycetes</taxon>
        <taxon>Eurotiomycetidae</taxon>
        <taxon>Eurotiales</taxon>
        <taxon>Aspergillaceae</taxon>
        <taxon>Aspergillus</taxon>
        <taxon>Aspergillus subgen. Aspergillus</taxon>
    </lineage>
</organism>
<dbReference type="Proteomes" id="UP000184300">
    <property type="component" value="Unassembled WGS sequence"/>
</dbReference>
<evidence type="ECO:0000313" key="2">
    <source>
        <dbReference type="EMBL" id="OJJ83525.1"/>
    </source>
</evidence>
<sequence length="131" mass="15761">MADMHGSKYRAWFFFFFFFFFFLLLYFFLLIFLDQSFYSFLLFFFFFFFFFLSDLSRGTVQSTAREEHSAVTQRQSYRKSEVRSGSRNVTSANVQMFITHTHTVILFSSKYMVSVVCWRVASCSRHDKFPA</sequence>
<protein>
    <submittedName>
        <fullName evidence="2">Uncharacterized protein</fullName>
    </submittedName>
</protein>
<evidence type="ECO:0000256" key="1">
    <source>
        <dbReference type="SAM" id="Phobius"/>
    </source>
</evidence>
<feature type="transmembrane region" description="Helical" evidence="1">
    <location>
        <begin position="37"/>
        <end position="55"/>
    </location>
</feature>
<gene>
    <name evidence="2" type="ORF">ASPGLDRAFT_410553</name>
</gene>
<keyword evidence="1" id="KW-0472">Membrane</keyword>
<dbReference type="AlphaFoldDB" id="A0A1L9VI33"/>
<evidence type="ECO:0000313" key="3">
    <source>
        <dbReference type="Proteomes" id="UP000184300"/>
    </source>
</evidence>
<dbReference type="RefSeq" id="XP_022400223.1">
    <property type="nucleotide sequence ID" value="XM_022545327.1"/>
</dbReference>
<name>A0A1L9VI33_ASPGL</name>
<dbReference type="GeneID" id="34461588"/>
<dbReference type="VEuPathDB" id="FungiDB:ASPGLDRAFT_410553"/>
<dbReference type="EMBL" id="KV878899">
    <property type="protein sequence ID" value="OJJ83525.1"/>
    <property type="molecule type" value="Genomic_DNA"/>
</dbReference>
<keyword evidence="1" id="KW-1133">Transmembrane helix</keyword>
<proteinExistence type="predicted"/>
<keyword evidence="3" id="KW-1185">Reference proteome</keyword>
<accession>A0A1L9VI33</accession>
<reference evidence="3" key="1">
    <citation type="journal article" date="2017" name="Genome Biol.">
        <title>Comparative genomics reveals high biological diversity and specific adaptations in the industrially and medically important fungal genus Aspergillus.</title>
        <authorList>
            <person name="de Vries R.P."/>
            <person name="Riley R."/>
            <person name="Wiebenga A."/>
            <person name="Aguilar-Osorio G."/>
            <person name="Amillis S."/>
            <person name="Uchima C.A."/>
            <person name="Anderluh G."/>
            <person name="Asadollahi M."/>
            <person name="Askin M."/>
            <person name="Barry K."/>
            <person name="Battaglia E."/>
            <person name="Bayram O."/>
            <person name="Benocci T."/>
            <person name="Braus-Stromeyer S.A."/>
            <person name="Caldana C."/>
            <person name="Canovas D."/>
            <person name="Cerqueira G.C."/>
            <person name="Chen F."/>
            <person name="Chen W."/>
            <person name="Choi C."/>
            <person name="Clum A."/>
            <person name="Dos Santos R.A."/>
            <person name="Damasio A.R."/>
            <person name="Diallinas G."/>
            <person name="Emri T."/>
            <person name="Fekete E."/>
            <person name="Flipphi M."/>
            <person name="Freyberg S."/>
            <person name="Gallo A."/>
            <person name="Gournas C."/>
            <person name="Habgood R."/>
            <person name="Hainaut M."/>
            <person name="Harispe M.L."/>
            <person name="Henrissat B."/>
            <person name="Hilden K.S."/>
            <person name="Hope R."/>
            <person name="Hossain A."/>
            <person name="Karabika E."/>
            <person name="Karaffa L."/>
            <person name="Karanyi Z."/>
            <person name="Krasevec N."/>
            <person name="Kuo A."/>
            <person name="Kusch H."/>
            <person name="LaButti K."/>
            <person name="Lagendijk E.L."/>
            <person name="Lapidus A."/>
            <person name="Levasseur A."/>
            <person name="Lindquist E."/>
            <person name="Lipzen A."/>
            <person name="Logrieco A.F."/>
            <person name="MacCabe A."/>
            <person name="Maekelae M.R."/>
            <person name="Malavazi I."/>
            <person name="Melin P."/>
            <person name="Meyer V."/>
            <person name="Mielnichuk N."/>
            <person name="Miskei M."/>
            <person name="Molnar A.P."/>
            <person name="Mule G."/>
            <person name="Ngan C.Y."/>
            <person name="Orejas M."/>
            <person name="Orosz E."/>
            <person name="Ouedraogo J.P."/>
            <person name="Overkamp K.M."/>
            <person name="Park H.-S."/>
            <person name="Perrone G."/>
            <person name="Piumi F."/>
            <person name="Punt P.J."/>
            <person name="Ram A.F."/>
            <person name="Ramon A."/>
            <person name="Rauscher S."/>
            <person name="Record E."/>
            <person name="Riano-Pachon D.M."/>
            <person name="Robert V."/>
            <person name="Roehrig J."/>
            <person name="Ruller R."/>
            <person name="Salamov A."/>
            <person name="Salih N.S."/>
            <person name="Samson R.A."/>
            <person name="Sandor E."/>
            <person name="Sanguinetti M."/>
            <person name="Schuetze T."/>
            <person name="Sepcic K."/>
            <person name="Shelest E."/>
            <person name="Sherlock G."/>
            <person name="Sophianopoulou V."/>
            <person name="Squina F.M."/>
            <person name="Sun H."/>
            <person name="Susca A."/>
            <person name="Todd R.B."/>
            <person name="Tsang A."/>
            <person name="Unkles S.E."/>
            <person name="van de Wiele N."/>
            <person name="van Rossen-Uffink D."/>
            <person name="Oliveira J.V."/>
            <person name="Vesth T.C."/>
            <person name="Visser J."/>
            <person name="Yu J.-H."/>
            <person name="Zhou M."/>
            <person name="Andersen M.R."/>
            <person name="Archer D.B."/>
            <person name="Baker S.E."/>
            <person name="Benoit I."/>
            <person name="Brakhage A.A."/>
            <person name="Braus G.H."/>
            <person name="Fischer R."/>
            <person name="Frisvad J.C."/>
            <person name="Goldman G.H."/>
            <person name="Houbraken J."/>
            <person name="Oakley B."/>
            <person name="Pocsi I."/>
            <person name="Scazzocchio C."/>
            <person name="Seiboth B."/>
            <person name="vanKuyk P.A."/>
            <person name="Wortman J."/>
            <person name="Dyer P.S."/>
            <person name="Grigoriev I.V."/>
        </authorList>
    </citation>
    <scope>NUCLEOTIDE SEQUENCE [LARGE SCALE GENOMIC DNA]</scope>
    <source>
        <strain evidence="3">CBS 516.65</strain>
    </source>
</reference>
<feature type="transmembrane region" description="Helical" evidence="1">
    <location>
        <begin position="12"/>
        <end position="31"/>
    </location>
</feature>
<keyword evidence="1" id="KW-0812">Transmembrane</keyword>